<dbReference type="PIRSF" id="PIRSF003078">
    <property type="entry name" value="GidB"/>
    <property type="match status" value="1"/>
</dbReference>
<comment type="similarity">
    <text evidence="6">Belongs to the methyltransferase superfamily. RNA methyltransferase RsmG family.</text>
</comment>
<evidence type="ECO:0000256" key="6">
    <source>
        <dbReference type="HAMAP-Rule" id="MF_00074"/>
    </source>
</evidence>
<comment type="function">
    <text evidence="6">Specifically methylates the N7 position of a guanine in 16S rRNA.</text>
</comment>
<dbReference type="Proteomes" id="UP000199659">
    <property type="component" value="Unassembled WGS sequence"/>
</dbReference>
<dbReference type="InterPro" id="IPR029063">
    <property type="entry name" value="SAM-dependent_MTases_sf"/>
</dbReference>
<evidence type="ECO:0000256" key="4">
    <source>
        <dbReference type="ARBA" id="ARBA00022679"/>
    </source>
</evidence>
<dbReference type="PANTHER" id="PTHR31760:SF0">
    <property type="entry name" value="S-ADENOSYL-L-METHIONINE-DEPENDENT METHYLTRANSFERASES SUPERFAMILY PROTEIN"/>
    <property type="match status" value="1"/>
</dbReference>
<dbReference type="FunFam" id="3.40.50.150:FF:000041">
    <property type="entry name" value="Ribosomal RNA small subunit methyltransferase G"/>
    <property type="match status" value="1"/>
</dbReference>
<keyword evidence="3 6" id="KW-0489">Methyltransferase</keyword>
<evidence type="ECO:0000313" key="7">
    <source>
        <dbReference type="EMBL" id="SFS04700.1"/>
    </source>
</evidence>
<dbReference type="RefSeq" id="WP_092563615.1">
    <property type="nucleotide sequence ID" value="NZ_FOYZ01000018.1"/>
</dbReference>
<comment type="subcellular location">
    <subcellularLocation>
        <location evidence="6">Cytoplasm</location>
    </subcellularLocation>
</comment>
<dbReference type="PANTHER" id="PTHR31760">
    <property type="entry name" value="S-ADENOSYL-L-METHIONINE-DEPENDENT METHYLTRANSFERASES SUPERFAMILY PROTEIN"/>
    <property type="match status" value="1"/>
</dbReference>
<organism evidence="7 8">
    <name type="scientific">Anaeromicropila populeti</name>
    <dbReference type="NCBI Taxonomy" id="37658"/>
    <lineage>
        <taxon>Bacteria</taxon>
        <taxon>Bacillati</taxon>
        <taxon>Bacillota</taxon>
        <taxon>Clostridia</taxon>
        <taxon>Lachnospirales</taxon>
        <taxon>Lachnospiraceae</taxon>
        <taxon>Anaeromicropila</taxon>
    </lineage>
</organism>
<dbReference type="SUPFAM" id="SSF53335">
    <property type="entry name" value="S-adenosyl-L-methionine-dependent methyltransferases"/>
    <property type="match status" value="1"/>
</dbReference>
<evidence type="ECO:0000256" key="1">
    <source>
        <dbReference type="ARBA" id="ARBA00022490"/>
    </source>
</evidence>
<dbReference type="Gene3D" id="3.40.50.150">
    <property type="entry name" value="Vaccinia Virus protein VP39"/>
    <property type="match status" value="1"/>
</dbReference>
<evidence type="ECO:0000256" key="2">
    <source>
        <dbReference type="ARBA" id="ARBA00022552"/>
    </source>
</evidence>
<evidence type="ECO:0000313" key="8">
    <source>
        <dbReference type="Proteomes" id="UP000199659"/>
    </source>
</evidence>
<dbReference type="GO" id="GO:0005829">
    <property type="term" value="C:cytosol"/>
    <property type="evidence" value="ECO:0007669"/>
    <property type="project" value="TreeGrafter"/>
</dbReference>
<keyword evidence="8" id="KW-1185">Reference proteome</keyword>
<keyword evidence="1 6" id="KW-0963">Cytoplasm</keyword>
<dbReference type="GO" id="GO:0070043">
    <property type="term" value="F:rRNA (guanine-N7-)-methyltransferase activity"/>
    <property type="evidence" value="ECO:0007669"/>
    <property type="project" value="UniProtKB-UniRule"/>
</dbReference>
<keyword evidence="5 6" id="KW-0949">S-adenosyl-L-methionine</keyword>
<dbReference type="InterPro" id="IPR003682">
    <property type="entry name" value="rRNA_ssu_MeTfrase_G"/>
</dbReference>
<dbReference type="EMBL" id="FOYZ01000018">
    <property type="protein sequence ID" value="SFS04700.1"/>
    <property type="molecule type" value="Genomic_DNA"/>
</dbReference>
<reference evidence="7 8" key="1">
    <citation type="submission" date="2016-10" db="EMBL/GenBank/DDBJ databases">
        <authorList>
            <person name="de Groot N.N."/>
        </authorList>
    </citation>
    <scope>NUCLEOTIDE SEQUENCE [LARGE SCALE GENOMIC DNA]</scope>
    <source>
        <strain evidence="7 8">743A</strain>
    </source>
</reference>
<dbReference type="EC" id="2.1.1.-" evidence="6"/>
<dbReference type="NCBIfam" id="TIGR00138">
    <property type="entry name" value="rsmG_gidB"/>
    <property type="match status" value="1"/>
</dbReference>
<gene>
    <name evidence="6" type="primary">rsmG</name>
    <name evidence="7" type="ORF">SAMN05661086_03418</name>
</gene>
<dbReference type="HAMAP" id="MF_00074">
    <property type="entry name" value="16SrRNA_methyltr_G"/>
    <property type="match status" value="1"/>
</dbReference>
<dbReference type="CDD" id="cd02440">
    <property type="entry name" value="AdoMet_MTases"/>
    <property type="match status" value="1"/>
</dbReference>
<feature type="binding site" evidence="6">
    <location>
        <position position="81"/>
    </location>
    <ligand>
        <name>S-adenosyl-L-methionine</name>
        <dbReference type="ChEBI" id="CHEBI:59789"/>
    </ligand>
</feature>
<keyword evidence="2 6" id="KW-0698">rRNA processing</keyword>
<evidence type="ECO:0000256" key="3">
    <source>
        <dbReference type="ARBA" id="ARBA00022603"/>
    </source>
</evidence>
<keyword evidence="4 6" id="KW-0808">Transferase</keyword>
<dbReference type="Pfam" id="PF02527">
    <property type="entry name" value="GidB"/>
    <property type="match status" value="1"/>
</dbReference>
<evidence type="ECO:0000256" key="5">
    <source>
        <dbReference type="ARBA" id="ARBA00022691"/>
    </source>
</evidence>
<sequence length="237" mass="27234">MNIEYFSRLNDLIHISLTENQYRQFEVYYDLLIEKNKVMNLTAITEEKDFILKHFVDSILLAKYYNLNNKKIIDMGTGAGFPGIPLKIVFPDTEIVLMDSLNKRVKFLSEVINILELKNIEAVHSRAEDLGRDTRYREKFDVCVSRAVANLSTLSEYCIPFIKVNGIFISYKSGNIKEELDLSKNAILKLGAEIDKVEELELPDSDIKRTFIFLKKNSSTSNVYPRLAGKPAKEPIK</sequence>
<accession>A0A1I6LN45</accession>
<feature type="binding site" evidence="6">
    <location>
        <begin position="127"/>
        <end position="128"/>
    </location>
    <ligand>
        <name>S-adenosyl-L-methionine</name>
        <dbReference type="ChEBI" id="CHEBI:59789"/>
    </ligand>
</feature>
<comment type="caution">
    <text evidence="6">Lacks conserved residue(s) required for the propagation of feature annotation.</text>
</comment>
<name>A0A1I6LN45_9FIRM</name>
<feature type="binding site" evidence="6">
    <location>
        <position position="146"/>
    </location>
    <ligand>
        <name>S-adenosyl-L-methionine</name>
        <dbReference type="ChEBI" id="CHEBI:59789"/>
    </ligand>
</feature>
<dbReference type="STRING" id="37658.SAMN05661086_03418"/>
<proteinExistence type="inferred from homology"/>
<protein>
    <recommendedName>
        <fullName evidence="6">Ribosomal RNA small subunit methyltransferase G</fullName>
        <ecNumber evidence="6">2.1.1.-</ecNumber>
    </recommendedName>
    <alternativeName>
        <fullName evidence="6">16S rRNA 7-methylguanosine methyltransferase</fullName>
        <shortName evidence="6">16S rRNA m7G methyltransferase</shortName>
    </alternativeName>
</protein>
<dbReference type="AlphaFoldDB" id="A0A1I6LN45"/>
<feature type="binding site" evidence="6">
    <location>
        <position position="76"/>
    </location>
    <ligand>
        <name>S-adenosyl-L-methionine</name>
        <dbReference type="ChEBI" id="CHEBI:59789"/>
    </ligand>
</feature>
<dbReference type="OrthoDB" id="9808773at2"/>